<dbReference type="NCBIfam" id="NF041437">
    <property type="entry name" value="TfpZ"/>
    <property type="match status" value="1"/>
</dbReference>
<sequence length="263" mass="29170">MTTPKPVSRWKAASIHLLLSAMLALSAWLLIFKLWFPPPYFHASGGDRLIVLLVGIDLVVGPLLTLIIFVQGKRGLKFDLAFIGVVQVAALIYGVSVITQSRPVFIVFVVDRFNVVPAHYLDEEDLARGKAPEFRSASWTGPRLVAAPMPTDPKLRTAVLDSSLRGKDLEQMPEYYVDIARERNTIIDRSKPLDELVARNPARNAPIVDEAVRQSGLERSDVGWLPLVAMRSDMAMLINRRTGETIGAIDVDPWEKPPAAPEK</sequence>
<evidence type="ECO:0000313" key="3">
    <source>
        <dbReference type="Proteomes" id="UP001064632"/>
    </source>
</evidence>
<gene>
    <name evidence="2" type="ORF">N4264_23625</name>
</gene>
<keyword evidence="1" id="KW-0472">Membrane</keyword>
<protein>
    <recommendedName>
        <fullName evidence="4">Type IV pilin accessory protein</fullName>
    </recommendedName>
</protein>
<feature type="transmembrane region" description="Helical" evidence="1">
    <location>
        <begin position="80"/>
        <end position="98"/>
    </location>
</feature>
<name>A0ABY6BEL1_9GAMM</name>
<proteinExistence type="predicted"/>
<accession>A0ABY6BEL1</accession>
<evidence type="ECO:0000256" key="1">
    <source>
        <dbReference type="SAM" id="Phobius"/>
    </source>
</evidence>
<dbReference type="EMBL" id="CP104694">
    <property type="protein sequence ID" value="UXI67693.1"/>
    <property type="molecule type" value="Genomic_DNA"/>
</dbReference>
<evidence type="ECO:0000313" key="2">
    <source>
        <dbReference type="EMBL" id="UXI67693.1"/>
    </source>
</evidence>
<dbReference type="InterPro" id="IPR047814">
    <property type="entry name" value="TfpX/TfpZ-like"/>
</dbReference>
<keyword evidence="1" id="KW-1133">Transmembrane helix</keyword>
<organism evidence="2 3">
    <name type="scientific">Tahibacter amnicola</name>
    <dbReference type="NCBI Taxonomy" id="2976241"/>
    <lineage>
        <taxon>Bacteria</taxon>
        <taxon>Pseudomonadati</taxon>
        <taxon>Pseudomonadota</taxon>
        <taxon>Gammaproteobacteria</taxon>
        <taxon>Lysobacterales</taxon>
        <taxon>Rhodanobacteraceae</taxon>
        <taxon>Tahibacter</taxon>
    </lineage>
</organism>
<feature type="transmembrane region" description="Helical" evidence="1">
    <location>
        <begin position="48"/>
        <end position="68"/>
    </location>
</feature>
<dbReference type="RefSeq" id="WP_261694663.1">
    <property type="nucleotide sequence ID" value="NZ_CP104694.1"/>
</dbReference>
<keyword evidence="1" id="KW-0812">Transmembrane</keyword>
<evidence type="ECO:0008006" key="4">
    <source>
        <dbReference type="Google" id="ProtNLM"/>
    </source>
</evidence>
<reference evidence="2" key="1">
    <citation type="submission" date="2022-09" db="EMBL/GenBank/DDBJ databases">
        <title>Tahibacter sp. nov., isolated from a fresh water.</title>
        <authorList>
            <person name="Baek J.H."/>
            <person name="Lee J.K."/>
            <person name="Kim J.M."/>
            <person name="Jeon C.O."/>
        </authorList>
    </citation>
    <scope>NUCLEOTIDE SEQUENCE</scope>
    <source>
        <strain evidence="2">W38</strain>
    </source>
</reference>
<feature type="transmembrane region" description="Helical" evidence="1">
    <location>
        <begin position="12"/>
        <end position="36"/>
    </location>
</feature>
<dbReference type="Proteomes" id="UP001064632">
    <property type="component" value="Chromosome"/>
</dbReference>
<keyword evidence="3" id="KW-1185">Reference proteome</keyword>